<dbReference type="Pfam" id="PF07734">
    <property type="entry name" value="FBA_1"/>
    <property type="match status" value="1"/>
</dbReference>
<evidence type="ECO:0000313" key="2">
    <source>
        <dbReference type="EMBL" id="AET00509.1"/>
    </source>
</evidence>
<organism evidence="2 5">
    <name type="scientific">Medicago truncatula</name>
    <name type="common">Barrel medic</name>
    <name type="synonym">Medicago tribuloides</name>
    <dbReference type="NCBI Taxonomy" id="3880"/>
    <lineage>
        <taxon>Eukaryota</taxon>
        <taxon>Viridiplantae</taxon>
        <taxon>Streptophyta</taxon>
        <taxon>Embryophyta</taxon>
        <taxon>Tracheophyta</taxon>
        <taxon>Spermatophyta</taxon>
        <taxon>Magnoliopsida</taxon>
        <taxon>eudicotyledons</taxon>
        <taxon>Gunneridae</taxon>
        <taxon>Pentapetalae</taxon>
        <taxon>rosids</taxon>
        <taxon>fabids</taxon>
        <taxon>Fabales</taxon>
        <taxon>Fabaceae</taxon>
        <taxon>Papilionoideae</taxon>
        <taxon>50 kb inversion clade</taxon>
        <taxon>NPAAA clade</taxon>
        <taxon>Hologalegina</taxon>
        <taxon>IRL clade</taxon>
        <taxon>Trifolieae</taxon>
        <taxon>Medicago</taxon>
    </lineage>
</organism>
<dbReference type="NCBIfam" id="TIGR01640">
    <property type="entry name" value="F_box_assoc_1"/>
    <property type="match status" value="1"/>
</dbReference>
<protein>
    <submittedName>
        <fullName evidence="2">F-box protein interaction domain protein</fullName>
    </submittedName>
    <submittedName>
        <fullName evidence="3">Putative F-box domain-containing protein</fullName>
    </submittedName>
</protein>
<dbReference type="SUPFAM" id="SSF81383">
    <property type="entry name" value="F-box domain"/>
    <property type="match status" value="1"/>
</dbReference>
<dbReference type="EnsemblPlants" id="AET00509">
    <property type="protein sequence ID" value="AET00509"/>
    <property type="gene ID" value="MTR_5g092850"/>
</dbReference>
<dbReference type="OrthoDB" id="1555129at2759"/>
<dbReference type="InterPro" id="IPR036047">
    <property type="entry name" value="F-box-like_dom_sf"/>
</dbReference>
<reference evidence="3" key="4">
    <citation type="journal article" date="2018" name="Nat. Plants">
        <title>Whole-genome landscape of Medicago truncatula symbiotic genes.</title>
        <authorList>
            <person name="Pecrix Y."/>
            <person name="Gamas P."/>
            <person name="Carrere S."/>
        </authorList>
    </citation>
    <scope>NUCLEOTIDE SEQUENCE</scope>
    <source>
        <tissue evidence="3">Leaves</tissue>
    </source>
</reference>
<dbReference type="PaxDb" id="3880-AET00509"/>
<dbReference type="PANTHER" id="PTHR31672:SF13">
    <property type="entry name" value="F-BOX PROTEIN CPR30-LIKE"/>
    <property type="match status" value="1"/>
</dbReference>
<feature type="domain" description="F-box associated beta-propeller type 1" evidence="1">
    <location>
        <begin position="95"/>
        <end position="371"/>
    </location>
</feature>
<keyword evidence="5" id="KW-1185">Reference proteome</keyword>
<dbReference type="Gramene" id="rna33375">
    <property type="protein sequence ID" value="RHN57788.1"/>
    <property type="gene ID" value="gene33375"/>
</dbReference>
<dbReference type="PANTHER" id="PTHR31672">
    <property type="entry name" value="BNACNNG10540D PROTEIN"/>
    <property type="match status" value="1"/>
</dbReference>
<dbReference type="EMBL" id="CM001221">
    <property type="protein sequence ID" value="AET00509.1"/>
    <property type="molecule type" value="Genomic_DNA"/>
</dbReference>
<evidence type="ECO:0000259" key="1">
    <source>
        <dbReference type="Pfam" id="PF07734"/>
    </source>
</evidence>
<dbReference type="AlphaFoldDB" id="G7K3H7"/>
<dbReference type="KEGG" id="mtr:11432490"/>
<dbReference type="Proteomes" id="UP000265566">
    <property type="component" value="Chromosome 5"/>
</dbReference>
<dbReference type="InterPro" id="IPR006527">
    <property type="entry name" value="F-box-assoc_dom_typ1"/>
</dbReference>
<reference evidence="4" key="3">
    <citation type="submission" date="2015-04" db="UniProtKB">
        <authorList>
            <consortium name="EnsemblPlants"/>
        </authorList>
    </citation>
    <scope>IDENTIFICATION</scope>
    <source>
        <strain evidence="4">cv. Jemalong A17</strain>
    </source>
</reference>
<sequence>MTSNSCSSDIVSGCYIHDDVAFSILSKLPIKSLKRFECVRKSWSRLTEDSSFMTMYSKNLIISQPYEGGTALLIYINSEPERFHFLSGERFENSVSFISPVNSAVEINGFASVNGILCFHYGLFEKSISLWNPITEESKLIPSSRTLLPPIVHKFKAADSFLHHTMIHGFGYDSIADDYKVICLETFEPLFRNDELSKKHSFLLQHKSLQPFWQIYSLTSNSWKKLHVNMPRASISDGNFQVYMDGVCHWLSMPHWFCYPLKLYVGTCMVSFDLNNETFLVTPVPSYVILTRTQLLVLNDSIALISFPDHTQTFHISILGEVGVKESWIKLFTVKKPCACVGIPMGVGMNGEIVFANKDNELLLFDLNTKKIVELGIKRRGEWCLDQIKVYKKSLIPIKRNLLFSYR</sequence>
<evidence type="ECO:0000313" key="5">
    <source>
        <dbReference type="Proteomes" id="UP000002051"/>
    </source>
</evidence>
<reference evidence="2 5" key="2">
    <citation type="journal article" date="2014" name="BMC Genomics">
        <title>An improved genome release (version Mt4.0) for the model legume Medicago truncatula.</title>
        <authorList>
            <person name="Tang H."/>
            <person name="Krishnakumar V."/>
            <person name="Bidwell S."/>
            <person name="Rosen B."/>
            <person name="Chan A."/>
            <person name="Zhou S."/>
            <person name="Gentzbittel L."/>
            <person name="Childs K.L."/>
            <person name="Yandell M."/>
            <person name="Gundlach H."/>
            <person name="Mayer K.F."/>
            <person name="Schwartz D.C."/>
            <person name="Town C.D."/>
        </authorList>
    </citation>
    <scope>GENOME REANNOTATION</scope>
    <source>
        <strain evidence="4 5">cv. Jemalong A17</strain>
    </source>
</reference>
<dbReference type="Proteomes" id="UP000002051">
    <property type="component" value="Chromosome 5"/>
</dbReference>
<gene>
    <name evidence="4" type="primary">11432490</name>
    <name evidence="2" type="ordered locus">MTR_5g092850</name>
    <name evidence="3" type="ORF">MtrunA17_Chr5g0444211</name>
</gene>
<dbReference type="InterPro" id="IPR050796">
    <property type="entry name" value="SCF_F-box_component"/>
</dbReference>
<reference evidence="2 5" key="1">
    <citation type="journal article" date="2011" name="Nature">
        <title>The Medicago genome provides insight into the evolution of rhizobial symbioses.</title>
        <authorList>
            <person name="Young N.D."/>
            <person name="Debelle F."/>
            <person name="Oldroyd G.E."/>
            <person name="Geurts R."/>
            <person name="Cannon S.B."/>
            <person name="Udvardi M.K."/>
            <person name="Benedito V.A."/>
            <person name="Mayer K.F."/>
            <person name="Gouzy J."/>
            <person name="Schoof H."/>
            <person name="Van de Peer Y."/>
            <person name="Proost S."/>
            <person name="Cook D.R."/>
            <person name="Meyers B.C."/>
            <person name="Spannagl M."/>
            <person name="Cheung F."/>
            <person name="De Mita S."/>
            <person name="Krishnakumar V."/>
            <person name="Gundlach H."/>
            <person name="Zhou S."/>
            <person name="Mudge J."/>
            <person name="Bharti A.K."/>
            <person name="Murray J.D."/>
            <person name="Naoumkina M.A."/>
            <person name="Rosen B."/>
            <person name="Silverstein K.A."/>
            <person name="Tang H."/>
            <person name="Rombauts S."/>
            <person name="Zhao P.X."/>
            <person name="Zhou P."/>
            <person name="Barbe V."/>
            <person name="Bardou P."/>
            <person name="Bechner M."/>
            <person name="Bellec A."/>
            <person name="Berger A."/>
            <person name="Berges H."/>
            <person name="Bidwell S."/>
            <person name="Bisseling T."/>
            <person name="Choisne N."/>
            <person name="Couloux A."/>
            <person name="Denny R."/>
            <person name="Deshpande S."/>
            <person name="Dai X."/>
            <person name="Doyle J.J."/>
            <person name="Dudez A.M."/>
            <person name="Farmer A.D."/>
            <person name="Fouteau S."/>
            <person name="Franken C."/>
            <person name="Gibelin C."/>
            <person name="Gish J."/>
            <person name="Goldstein S."/>
            <person name="Gonzalez A.J."/>
            <person name="Green P.J."/>
            <person name="Hallab A."/>
            <person name="Hartog M."/>
            <person name="Hua A."/>
            <person name="Humphray S.J."/>
            <person name="Jeong D.H."/>
            <person name="Jing Y."/>
            <person name="Jocker A."/>
            <person name="Kenton S.M."/>
            <person name="Kim D.J."/>
            <person name="Klee K."/>
            <person name="Lai H."/>
            <person name="Lang C."/>
            <person name="Lin S."/>
            <person name="Macmil S.L."/>
            <person name="Magdelenat G."/>
            <person name="Matthews L."/>
            <person name="McCorrison J."/>
            <person name="Monaghan E.L."/>
            <person name="Mun J.H."/>
            <person name="Najar F.Z."/>
            <person name="Nicholson C."/>
            <person name="Noirot C."/>
            <person name="O'Bleness M."/>
            <person name="Paule C.R."/>
            <person name="Poulain J."/>
            <person name="Prion F."/>
            <person name="Qin B."/>
            <person name="Qu C."/>
            <person name="Retzel E.F."/>
            <person name="Riddle C."/>
            <person name="Sallet E."/>
            <person name="Samain S."/>
            <person name="Samson N."/>
            <person name="Sanders I."/>
            <person name="Saurat O."/>
            <person name="Scarpelli C."/>
            <person name="Schiex T."/>
            <person name="Segurens B."/>
            <person name="Severin A.J."/>
            <person name="Sherrier D.J."/>
            <person name="Shi R."/>
            <person name="Sims S."/>
            <person name="Singer S.R."/>
            <person name="Sinharoy S."/>
            <person name="Sterck L."/>
            <person name="Viollet A."/>
            <person name="Wang B.B."/>
            <person name="Wang K."/>
            <person name="Wang M."/>
            <person name="Wang X."/>
            <person name="Warfsmann J."/>
            <person name="Weissenbach J."/>
            <person name="White D.D."/>
            <person name="White J.D."/>
            <person name="Wiley G.B."/>
            <person name="Wincker P."/>
            <person name="Xing Y."/>
            <person name="Yang L."/>
            <person name="Yao Z."/>
            <person name="Ying F."/>
            <person name="Zhai J."/>
            <person name="Zhou L."/>
            <person name="Zuber A."/>
            <person name="Denarie J."/>
            <person name="Dixon R.A."/>
            <person name="May G.D."/>
            <person name="Schwartz D.C."/>
            <person name="Rogers J."/>
            <person name="Quetier F."/>
            <person name="Town C.D."/>
            <person name="Roe B.A."/>
        </authorList>
    </citation>
    <scope>NUCLEOTIDE SEQUENCE [LARGE SCALE GENOMIC DNA]</scope>
    <source>
        <strain evidence="2">A17</strain>
        <strain evidence="4 5">cv. Jemalong A17</strain>
    </source>
</reference>
<proteinExistence type="predicted"/>
<dbReference type="STRING" id="3880.G7K3H7"/>
<dbReference type="HOGENOM" id="CLU_027176_5_0_1"/>
<accession>G7K3H7</accession>
<evidence type="ECO:0000313" key="3">
    <source>
        <dbReference type="EMBL" id="RHN57788.1"/>
    </source>
</evidence>
<evidence type="ECO:0000313" key="4">
    <source>
        <dbReference type="EnsemblPlants" id="AET00509"/>
    </source>
</evidence>
<name>G7K3H7_MEDTR</name>
<dbReference type="EMBL" id="PSQE01000005">
    <property type="protein sequence ID" value="RHN57788.1"/>
    <property type="molecule type" value="Genomic_DNA"/>
</dbReference>
<dbReference type="InterPro" id="IPR017451">
    <property type="entry name" value="F-box-assoc_interact_dom"/>
</dbReference>